<sequence>MWPKVWATACSARTPLDRATVAMHRAKMLLLLTMTEGCLCCRGVSSWCEWSSTE</sequence>
<dbReference type="EMBL" id="QXFU01005725">
    <property type="protein sequence ID" value="KAE8963275.1"/>
    <property type="molecule type" value="Genomic_DNA"/>
</dbReference>
<reference evidence="1 2" key="1">
    <citation type="submission" date="2018-09" db="EMBL/GenBank/DDBJ databases">
        <title>Genomic investigation of the strawberry pathogen Phytophthora fragariae indicates pathogenicity is determined by transcriptional variation in three key races.</title>
        <authorList>
            <person name="Adams T.M."/>
            <person name="Armitage A.D."/>
            <person name="Sobczyk M.K."/>
            <person name="Bates H.J."/>
            <person name="Dunwell J.M."/>
            <person name="Nellist C.F."/>
            <person name="Harrison R.J."/>
        </authorList>
    </citation>
    <scope>NUCLEOTIDE SEQUENCE [LARGE SCALE GENOMIC DNA]</scope>
    <source>
        <strain evidence="1 2">SCRP324</strain>
    </source>
</reference>
<proteinExistence type="predicted"/>
<accession>A0A6A3H2I3</accession>
<evidence type="ECO:0000313" key="1">
    <source>
        <dbReference type="EMBL" id="KAE8963275.1"/>
    </source>
</evidence>
<gene>
    <name evidence="1" type="ORF">PR002_g29335</name>
</gene>
<dbReference type="AlphaFoldDB" id="A0A6A3H2I3"/>
<dbReference type="Proteomes" id="UP000435112">
    <property type="component" value="Unassembled WGS sequence"/>
</dbReference>
<evidence type="ECO:0000313" key="2">
    <source>
        <dbReference type="Proteomes" id="UP000435112"/>
    </source>
</evidence>
<organism evidence="1 2">
    <name type="scientific">Phytophthora rubi</name>
    <dbReference type="NCBI Taxonomy" id="129364"/>
    <lineage>
        <taxon>Eukaryota</taxon>
        <taxon>Sar</taxon>
        <taxon>Stramenopiles</taxon>
        <taxon>Oomycota</taxon>
        <taxon>Peronosporomycetes</taxon>
        <taxon>Peronosporales</taxon>
        <taxon>Peronosporaceae</taxon>
        <taxon>Phytophthora</taxon>
    </lineage>
</organism>
<name>A0A6A3H2I3_9STRA</name>
<comment type="caution">
    <text evidence="1">The sequence shown here is derived from an EMBL/GenBank/DDBJ whole genome shotgun (WGS) entry which is preliminary data.</text>
</comment>
<protein>
    <submittedName>
        <fullName evidence="1">Uncharacterized protein</fullName>
    </submittedName>
</protein>